<keyword evidence="1" id="KW-0812">Transmembrane</keyword>
<dbReference type="RefSeq" id="WP_121852860.1">
    <property type="nucleotide sequence ID" value="NZ_JAKILH010000028.1"/>
</dbReference>
<comment type="similarity">
    <text evidence="1">Belongs to the glutamate:Na(+) symporter (ESS) (TC 2.A.27) family.</text>
</comment>
<dbReference type="GO" id="GO:0005886">
    <property type="term" value="C:plasma membrane"/>
    <property type="evidence" value="ECO:0007669"/>
    <property type="project" value="UniProtKB-SubCell"/>
</dbReference>
<keyword evidence="4" id="KW-1185">Reference proteome</keyword>
<feature type="transmembrane region" description="Helical" evidence="1">
    <location>
        <begin position="5"/>
        <end position="26"/>
    </location>
</feature>
<dbReference type="GO" id="GO:0015501">
    <property type="term" value="F:glutamate:sodium symporter activity"/>
    <property type="evidence" value="ECO:0007669"/>
    <property type="project" value="UniProtKB-UniRule"/>
</dbReference>
<keyword evidence="1" id="KW-0813">Transport</keyword>
<keyword evidence="1" id="KW-0769">Symport</keyword>
<dbReference type="InterPro" id="IPR004445">
    <property type="entry name" value="GltS"/>
</dbReference>
<dbReference type="HAMAP" id="MF_02062">
    <property type="entry name" value="GltS"/>
    <property type="match status" value="1"/>
</dbReference>
<keyword evidence="1" id="KW-0472">Membrane</keyword>
<comment type="caution">
    <text evidence="3">The sequence shown here is derived from an EMBL/GenBank/DDBJ whole genome shotgun (WGS) entry which is preliminary data.</text>
</comment>
<keyword evidence="1" id="KW-0029">Amino-acid transport</keyword>
<dbReference type="AlphaFoldDB" id="A0A3A6U8B7"/>
<feature type="transmembrane region" description="Helical" evidence="1">
    <location>
        <begin position="126"/>
        <end position="149"/>
    </location>
</feature>
<dbReference type="NCBIfam" id="TIGR00210">
    <property type="entry name" value="gltS"/>
    <property type="match status" value="1"/>
</dbReference>
<feature type="transmembrane region" description="Helical" evidence="1">
    <location>
        <begin position="248"/>
        <end position="266"/>
    </location>
</feature>
<evidence type="ECO:0000256" key="2">
    <source>
        <dbReference type="NCBIfam" id="TIGR00210"/>
    </source>
</evidence>
<feature type="transmembrane region" description="Helical" evidence="1">
    <location>
        <begin position="215"/>
        <end position="236"/>
    </location>
</feature>
<feature type="transmembrane region" description="Helical" evidence="1">
    <location>
        <begin position="373"/>
        <end position="395"/>
    </location>
</feature>
<keyword evidence="1" id="KW-0915">Sodium</keyword>
<dbReference type="PANTHER" id="PTHR36178">
    <property type="entry name" value="SLR0625 PROTEIN"/>
    <property type="match status" value="1"/>
</dbReference>
<protein>
    <recommendedName>
        <fullName evidence="1 2">Sodium/glutamate symporter</fullName>
    </recommendedName>
</protein>
<dbReference type="GO" id="GO:0015813">
    <property type="term" value="P:L-glutamate transmembrane transport"/>
    <property type="evidence" value="ECO:0007669"/>
    <property type="project" value="UniProtKB-UniRule"/>
</dbReference>
<feature type="transmembrane region" description="Helical" evidence="1">
    <location>
        <begin position="161"/>
        <end position="181"/>
    </location>
</feature>
<organism evidence="3 4">
    <name type="scientific">Parashewanella spongiae</name>
    <dbReference type="NCBI Taxonomy" id="342950"/>
    <lineage>
        <taxon>Bacteria</taxon>
        <taxon>Pseudomonadati</taxon>
        <taxon>Pseudomonadota</taxon>
        <taxon>Gammaproteobacteria</taxon>
        <taxon>Alteromonadales</taxon>
        <taxon>Shewanellaceae</taxon>
        <taxon>Parashewanella</taxon>
    </lineage>
</organism>
<keyword evidence="1" id="KW-0406">Ion transport</keyword>
<keyword evidence="1" id="KW-1003">Cell membrane</keyword>
<comment type="function">
    <text evidence="1">Catalyzes the sodium-dependent transport of glutamate.</text>
</comment>
<gene>
    <name evidence="1 3" type="primary">gltS</name>
    <name evidence="3" type="ORF">D5R81_06575</name>
</gene>
<reference evidence="3 4" key="1">
    <citation type="submission" date="2018-09" db="EMBL/GenBank/DDBJ databases">
        <title>Phylogeny of the Shewanellaceae, and recommendation for two new genera, Pseudoshewanella and Parashewanella.</title>
        <authorList>
            <person name="Wang G."/>
        </authorList>
    </citation>
    <scope>NUCLEOTIDE SEQUENCE [LARGE SCALE GENOMIC DNA]</scope>
    <source>
        <strain evidence="3 4">KCTC 22492</strain>
    </source>
</reference>
<comment type="subcellular location">
    <subcellularLocation>
        <location evidence="1">Cell inner membrane</location>
        <topology evidence="1">Multi-pass membrane protein</topology>
    </subcellularLocation>
</comment>
<keyword evidence="1" id="KW-0739">Sodium transport</keyword>
<evidence type="ECO:0000313" key="4">
    <source>
        <dbReference type="Proteomes" id="UP000273022"/>
    </source>
</evidence>
<feature type="transmembrane region" description="Helical" evidence="1">
    <location>
        <begin position="337"/>
        <end position="361"/>
    </location>
</feature>
<dbReference type="OrthoDB" id="4921038at2"/>
<feature type="transmembrane region" description="Helical" evidence="1">
    <location>
        <begin position="303"/>
        <end position="325"/>
    </location>
</feature>
<proteinExistence type="inferred from homology"/>
<dbReference type="PANTHER" id="PTHR36178:SF1">
    <property type="entry name" value="SODIUM_GLUTAMATE SYMPORTER"/>
    <property type="match status" value="1"/>
</dbReference>
<name>A0A3A6U8B7_9GAMM</name>
<feature type="transmembrane region" description="Helical" evidence="1">
    <location>
        <begin position="96"/>
        <end position="114"/>
    </location>
</feature>
<dbReference type="EMBL" id="QYYH01000030">
    <property type="protein sequence ID" value="RJY18168.1"/>
    <property type="molecule type" value="Genomic_DNA"/>
</dbReference>
<feature type="transmembrane region" description="Helical" evidence="1">
    <location>
        <begin position="38"/>
        <end position="58"/>
    </location>
</feature>
<keyword evidence="1" id="KW-1133">Transmembrane helix</keyword>
<dbReference type="Pfam" id="PF03616">
    <property type="entry name" value="Glt_symporter"/>
    <property type="match status" value="1"/>
</dbReference>
<feature type="transmembrane region" description="Helical" evidence="1">
    <location>
        <begin position="278"/>
        <end position="297"/>
    </location>
</feature>
<sequence>MPSVFIFDSLWSFVIVIGILLLGYTLNNKILILEKFNIPPAITGGLFAAFVITLLHFNRISVSLSVPQQDMLMLMFFSSVGLNANVRKIIEGGHSILVFLALSAAFIFLQDGLGITLAKILGLEPIIGLVAGSITLTGGHGTAIAWAGVIEKNFGLNVLELSIASATFGLIVGGIIGGPLAHKRISSLKAKCFNSCASTVKMPQNSSQTTTSVEILKVLLALIFCVSSAKLIAQNVVTAEISWFRMPVFVYAIFIGIIMTNCLELLPKCKLEKFSLDFVSNLCLSLFLTMAIVNLKLWHIFDLAIPLLIILFFQTMLMVIFSYWITFNFMGRNYDAAVILGGQCGFGLGSTPTAVTIMNSIVAHHGPSNRAFLVIPIAGAFFNDLINLVIIESYLHFLK</sequence>
<accession>A0A3A6U8B7</accession>
<evidence type="ECO:0000313" key="3">
    <source>
        <dbReference type="EMBL" id="RJY18168.1"/>
    </source>
</evidence>
<keyword evidence="1" id="KW-0997">Cell inner membrane</keyword>
<evidence type="ECO:0000256" key="1">
    <source>
        <dbReference type="HAMAP-Rule" id="MF_02062"/>
    </source>
</evidence>
<dbReference type="Proteomes" id="UP000273022">
    <property type="component" value="Unassembled WGS sequence"/>
</dbReference>